<keyword evidence="5" id="KW-1185">Reference proteome</keyword>
<dbReference type="PANTHER" id="PTHR13292">
    <property type="entry name" value="AUTOPHAGY-RELATED PROTEIN 101"/>
    <property type="match status" value="1"/>
</dbReference>
<dbReference type="Proteomes" id="UP000037069">
    <property type="component" value="Unassembled WGS sequence"/>
</dbReference>
<evidence type="ECO:0000313" key="4">
    <source>
        <dbReference type="EMBL" id="KNC20810.1"/>
    </source>
</evidence>
<dbReference type="OrthoDB" id="10259639at2759"/>
<dbReference type="Gene3D" id="1.10.510.10">
    <property type="entry name" value="Transferase(Phosphotransferase) domain 1"/>
    <property type="match status" value="1"/>
</dbReference>
<sequence>MNARSQVFDLTMEGRQVDEAVASIFHTVLFHRCLGKYMYTGDAQYSIGTVGYTDVDCDFIDFTYVCCTSDSLQRTVNRAINVFSEKLRSNESCGSGQISLEFFQKKKSRWPFTAECIPWEVWTIHLDLIKHENEDERQMCRENVADLLTEKVIYITEIMNRHDYVPKTPSQSELDLIFDTTYPDVQPYLFKFVYSTSDTAAPSMGNAVKKIIKETLAFRRRNPDIDNNGITGIETSLRLLSDKEKCINLSYNIKSQVYYKLYANVQSDIDDDDDANDNDDVDIDESDMKKEEQVGLFMSCRDKNKKHMIVYFNPARSATAAVYQQRDRSYFLQNLAHNLMFFCFCRSYHHNYHYTPRRLVQQQFFDSFKKIYYLTNFCNYYARKENLLKKPPEILRGEAYTHAVDWWSLGIIVCQMFVEKFNTKMSLCRNFSQILDILFKSDTCLK</sequence>
<dbReference type="SUPFAM" id="SSF56112">
    <property type="entry name" value="Protein kinase-like (PK-like)"/>
    <property type="match status" value="1"/>
</dbReference>
<dbReference type="GO" id="GO:0000045">
    <property type="term" value="P:autophagosome assembly"/>
    <property type="evidence" value="ECO:0007669"/>
    <property type="project" value="TreeGrafter"/>
</dbReference>
<dbReference type="EMBL" id="JRES01001701">
    <property type="protein sequence ID" value="KNC20810.1"/>
    <property type="molecule type" value="Genomic_DNA"/>
</dbReference>
<dbReference type="AlphaFoldDB" id="A0A0L0BL27"/>
<organism evidence="4 5">
    <name type="scientific">Lucilia cuprina</name>
    <name type="common">Green bottle fly</name>
    <name type="synonym">Australian sheep blowfly</name>
    <dbReference type="NCBI Taxonomy" id="7375"/>
    <lineage>
        <taxon>Eukaryota</taxon>
        <taxon>Metazoa</taxon>
        <taxon>Ecdysozoa</taxon>
        <taxon>Arthropoda</taxon>
        <taxon>Hexapoda</taxon>
        <taxon>Insecta</taxon>
        <taxon>Pterygota</taxon>
        <taxon>Neoptera</taxon>
        <taxon>Endopterygota</taxon>
        <taxon>Diptera</taxon>
        <taxon>Brachycera</taxon>
        <taxon>Muscomorpha</taxon>
        <taxon>Oestroidea</taxon>
        <taxon>Calliphoridae</taxon>
        <taxon>Luciliinae</taxon>
        <taxon>Lucilia</taxon>
    </lineage>
</organism>
<accession>A0A0L0BL27</accession>
<keyword evidence="3" id="KW-0072">Autophagy</keyword>
<dbReference type="PANTHER" id="PTHR13292:SF0">
    <property type="entry name" value="AUTOPHAGY-RELATED PROTEIN 101"/>
    <property type="match status" value="1"/>
</dbReference>
<comment type="similarity">
    <text evidence="1">Belongs to the ATG101 family.</text>
</comment>
<proteinExistence type="inferred from homology"/>
<evidence type="ECO:0000256" key="2">
    <source>
        <dbReference type="ARBA" id="ARBA00018874"/>
    </source>
</evidence>
<evidence type="ECO:0000313" key="5">
    <source>
        <dbReference type="Proteomes" id="UP000037069"/>
    </source>
</evidence>
<comment type="caution">
    <text evidence="4">The sequence shown here is derived from an EMBL/GenBank/DDBJ whole genome shotgun (WGS) entry which is preliminary data.</text>
</comment>
<reference evidence="4 5" key="1">
    <citation type="journal article" date="2015" name="Nat. Commun.">
        <title>Lucilia cuprina genome unlocks parasitic fly biology to underpin future interventions.</title>
        <authorList>
            <person name="Anstead C.A."/>
            <person name="Korhonen P.K."/>
            <person name="Young N.D."/>
            <person name="Hall R.S."/>
            <person name="Jex A.R."/>
            <person name="Murali S.C."/>
            <person name="Hughes D.S."/>
            <person name="Lee S.F."/>
            <person name="Perry T."/>
            <person name="Stroehlein A.J."/>
            <person name="Ansell B.R."/>
            <person name="Breugelmans B."/>
            <person name="Hofmann A."/>
            <person name="Qu J."/>
            <person name="Dugan S."/>
            <person name="Lee S.L."/>
            <person name="Chao H."/>
            <person name="Dinh H."/>
            <person name="Han Y."/>
            <person name="Doddapaneni H.V."/>
            <person name="Worley K.C."/>
            <person name="Muzny D.M."/>
            <person name="Ioannidis P."/>
            <person name="Waterhouse R.M."/>
            <person name="Zdobnov E.M."/>
            <person name="James P.J."/>
            <person name="Bagnall N.H."/>
            <person name="Kotze A.C."/>
            <person name="Gibbs R.A."/>
            <person name="Richards S."/>
            <person name="Batterham P."/>
            <person name="Gasser R.B."/>
        </authorList>
    </citation>
    <scope>NUCLEOTIDE SEQUENCE [LARGE SCALE GENOMIC DNA]</scope>
    <source>
        <strain evidence="4 5">LS</strain>
        <tissue evidence="4">Full body</tissue>
    </source>
</reference>
<gene>
    <name evidence="4" type="ORF">FF38_11271</name>
</gene>
<dbReference type="InterPro" id="IPR011009">
    <property type="entry name" value="Kinase-like_dom_sf"/>
</dbReference>
<dbReference type="InterPro" id="IPR012445">
    <property type="entry name" value="ATG101"/>
</dbReference>
<dbReference type="STRING" id="7375.A0A0L0BL27"/>
<dbReference type="GO" id="GO:1990316">
    <property type="term" value="C:Atg1/ULK1 kinase complex"/>
    <property type="evidence" value="ECO:0007669"/>
    <property type="project" value="TreeGrafter"/>
</dbReference>
<evidence type="ECO:0000256" key="3">
    <source>
        <dbReference type="ARBA" id="ARBA00023006"/>
    </source>
</evidence>
<evidence type="ECO:0000256" key="1">
    <source>
        <dbReference type="ARBA" id="ARBA00007130"/>
    </source>
</evidence>
<dbReference type="GO" id="GO:0019901">
    <property type="term" value="F:protein kinase binding"/>
    <property type="evidence" value="ECO:0007669"/>
    <property type="project" value="TreeGrafter"/>
</dbReference>
<dbReference type="Pfam" id="PF07855">
    <property type="entry name" value="ATG101"/>
    <property type="match status" value="1"/>
</dbReference>
<dbReference type="GO" id="GO:0000407">
    <property type="term" value="C:phagophore assembly site"/>
    <property type="evidence" value="ECO:0007669"/>
    <property type="project" value="TreeGrafter"/>
</dbReference>
<protein>
    <recommendedName>
        <fullName evidence="2">Autophagy-related protein 101</fullName>
    </recommendedName>
</protein>
<name>A0A0L0BL27_LUCCU</name>